<reference evidence="2" key="1">
    <citation type="submission" date="2017-06" db="EMBL/GenBank/DDBJ databases">
        <authorList>
            <person name="Varghese N."/>
            <person name="Submissions S."/>
        </authorList>
    </citation>
    <scope>NUCLEOTIDE SEQUENCE [LARGE SCALE GENOMIC DNA]</scope>
    <source>
        <strain evidence="2">JCM 23211</strain>
    </source>
</reference>
<organism evidence="1 2">
    <name type="scientific">Rhodococcoides kyotonense</name>
    <dbReference type="NCBI Taxonomy" id="398843"/>
    <lineage>
        <taxon>Bacteria</taxon>
        <taxon>Bacillati</taxon>
        <taxon>Actinomycetota</taxon>
        <taxon>Actinomycetes</taxon>
        <taxon>Mycobacteriales</taxon>
        <taxon>Nocardiaceae</taxon>
        <taxon>Rhodococcoides</taxon>
    </lineage>
</organism>
<name>A0A239LMT6_9NOCA</name>
<sequence length="189" mass="21239">MCFILHKGRSGIKPETVQIALVQAVTNAKVSLATLRRRIEERPPRRYKRAILDALGLVGDGVQSALEHRYVLDVEAAHGLPTGNRQGRVVVDGRTLFEDVDYSSHGVPLIVRLDGARYHSRRSVQFRDRRRDNAAELLDRPRLVYGWEEVTQTPCAVFGEVRSVLVREGWSDASYPCSAECGRAWKVCA</sequence>
<evidence type="ECO:0008006" key="3">
    <source>
        <dbReference type="Google" id="ProtNLM"/>
    </source>
</evidence>
<protein>
    <recommendedName>
        <fullName evidence="3">DUF559 domain-containing protein</fullName>
    </recommendedName>
</protein>
<dbReference type="AlphaFoldDB" id="A0A239LMT6"/>
<keyword evidence="2" id="KW-1185">Reference proteome</keyword>
<gene>
    <name evidence="1" type="ORF">SAMN05421642_113170</name>
</gene>
<proteinExistence type="predicted"/>
<accession>A0A239LMT6</accession>
<dbReference type="Proteomes" id="UP000198327">
    <property type="component" value="Unassembled WGS sequence"/>
</dbReference>
<dbReference type="EMBL" id="FZOW01000013">
    <property type="protein sequence ID" value="SNT31695.1"/>
    <property type="molecule type" value="Genomic_DNA"/>
</dbReference>
<evidence type="ECO:0000313" key="1">
    <source>
        <dbReference type="EMBL" id="SNT31695.1"/>
    </source>
</evidence>
<evidence type="ECO:0000313" key="2">
    <source>
        <dbReference type="Proteomes" id="UP000198327"/>
    </source>
</evidence>